<evidence type="ECO:0000313" key="1">
    <source>
        <dbReference type="EMBL" id="OWJ75043.1"/>
    </source>
</evidence>
<dbReference type="CDD" id="cd02042">
    <property type="entry name" value="ParAB_family"/>
    <property type="match status" value="1"/>
</dbReference>
<dbReference type="Proteomes" id="UP000196878">
    <property type="component" value="Unassembled WGS sequence"/>
</dbReference>
<proteinExistence type="predicted"/>
<organism evidence="1 2">
    <name type="scientific">Haematobacter genomosp. 1</name>
    <dbReference type="NCBI Taxonomy" id="366618"/>
    <lineage>
        <taxon>Bacteria</taxon>
        <taxon>Pseudomonadati</taxon>
        <taxon>Pseudomonadota</taxon>
        <taxon>Alphaproteobacteria</taxon>
        <taxon>Rhodobacterales</taxon>
        <taxon>Paracoccaceae</taxon>
        <taxon>Haematobacter</taxon>
    </lineage>
</organism>
<keyword evidence="2" id="KW-1185">Reference proteome</keyword>
<dbReference type="RefSeq" id="WP_088216793.1">
    <property type="nucleotide sequence ID" value="NZ_NIPW01000046.1"/>
</dbReference>
<dbReference type="EMBL" id="NIPW01000046">
    <property type="protein sequence ID" value="OWJ75043.1"/>
    <property type="molecule type" value="Genomic_DNA"/>
</dbReference>
<sequence>MKLISFASFKGGAGKTTSLMAVTSGLVRRGKKVVLFEADNNNPLKVWRANARRIGTWDDSIAIYDAHDEKALAEAYEAASNEGFDFALLDTRGGDSELNTSSILNADFVLVPTSLTPIDIEYVVRTLSFAVEAMKQAGVQIPVACLLTQTPTAKQKASERKSYEILQRLPQMDAQISDRAAFADIFANGLLHLHHEIIAKVPAKKILAQHVSVAMNEAQALADELIDAMTEEEAA</sequence>
<dbReference type="PANTHER" id="PTHR13696:SF96">
    <property type="entry name" value="COBQ_COBB_MIND_PARA NUCLEOTIDE BINDING DOMAIN-CONTAINING PROTEIN"/>
    <property type="match status" value="1"/>
</dbReference>
<dbReference type="AlphaFoldDB" id="A0A212A6V9"/>
<dbReference type="OrthoDB" id="113462at2"/>
<protein>
    <submittedName>
        <fullName evidence="1">Virulence protein</fullName>
    </submittedName>
</protein>
<accession>A0A212A6V9</accession>
<dbReference type="Gene3D" id="3.40.50.300">
    <property type="entry name" value="P-loop containing nucleotide triphosphate hydrolases"/>
    <property type="match status" value="1"/>
</dbReference>
<reference evidence="1 2" key="1">
    <citation type="submission" date="2016-12" db="EMBL/GenBank/DDBJ databases">
        <title>Comparison of Traditional DNA-DNA Hybridization with In Silico Genomic Analysis.</title>
        <authorList>
            <person name="Nicholson A.C."/>
            <person name="Humrighouse B.W."/>
            <person name="Graziano J."/>
            <person name="Lasker B."/>
            <person name="Whitney A.M."/>
            <person name="Mcquiston J.R."/>
        </authorList>
    </citation>
    <scope>NUCLEOTIDE SEQUENCE [LARGE SCALE GENOMIC DNA]</scope>
    <source>
        <strain evidence="1 2">H2240</strain>
    </source>
</reference>
<dbReference type="SUPFAM" id="SSF52540">
    <property type="entry name" value="P-loop containing nucleoside triphosphate hydrolases"/>
    <property type="match status" value="1"/>
</dbReference>
<dbReference type="PANTHER" id="PTHR13696">
    <property type="entry name" value="P-LOOP CONTAINING NUCLEOSIDE TRIPHOSPHATE HYDROLASE"/>
    <property type="match status" value="1"/>
</dbReference>
<dbReference type="InterPro" id="IPR009744">
    <property type="entry name" value="VirC1"/>
</dbReference>
<gene>
    <name evidence="1" type="ORF">CDV49_18150</name>
</gene>
<evidence type="ECO:0000313" key="2">
    <source>
        <dbReference type="Proteomes" id="UP000196878"/>
    </source>
</evidence>
<dbReference type="InterPro" id="IPR050678">
    <property type="entry name" value="DNA_Partitioning_ATPase"/>
</dbReference>
<comment type="caution">
    <text evidence="1">The sequence shown here is derived from an EMBL/GenBank/DDBJ whole genome shotgun (WGS) entry which is preliminary data.</text>
</comment>
<dbReference type="InterPro" id="IPR027417">
    <property type="entry name" value="P-loop_NTPase"/>
</dbReference>
<dbReference type="PIRSF" id="PIRSF009320">
    <property type="entry name" value="Nuc_binding_HP_1000"/>
    <property type="match status" value="1"/>
</dbReference>
<dbReference type="Pfam" id="PF07015">
    <property type="entry name" value="VirC1"/>
    <property type="match status" value="1"/>
</dbReference>
<name>A0A212A6V9_9RHOB</name>